<dbReference type="PANTHER" id="PTHR47354">
    <property type="entry name" value="NADH OXIDOREDUCTASE HCR"/>
    <property type="match status" value="1"/>
</dbReference>
<evidence type="ECO:0000259" key="7">
    <source>
        <dbReference type="PROSITE" id="PS51085"/>
    </source>
</evidence>
<keyword evidence="6" id="KW-0411">Iron-sulfur</keyword>
<feature type="domain" description="FAD-binding FR-type" evidence="8">
    <location>
        <begin position="4"/>
        <end position="110"/>
    </location>
</feature>
<organism evidence="9 10">
    <name type="scientific">Hylemonella gracilis ATCC 19624</name>
    <dbReference type="NCBI Taxonomy" id="887062"/>
    <lineage>
        <taxon>Bacteria</taxon>
        <taxon>Pseudomonadati</taxon>
        <taxon>Pseudomonadota</taxon>
        <taxon>Betaproteobacteria</taxon>
        <taxon>Burkholderiales</taxon>
        <taxon>Comamonadaceae</taxon>
        <taxon>Hylemonella</taxon>
    </lineage>
</organism>
<dbReference type="Gene3D" id="2.40.30.10">
    <property type="entry name" value="Translation factors"/>
    <property type="match status" value="1"/>
</dbReference>
<evidence type="ECO:0000256" key="1">
    <source>
        <dbReference type="ARBA" id="ARBA00022630"/>
    </source>
</evidence>
<keyword evidence="2" id="KW-0001">2Fe-2S</keyword>
<dbReference type="SUPFAM" id="SSF52343">
    <property type="entry name" value="Ferredoxin reductase-like, C-terminal NADP-linked domain"/>
    <property type="match status" value="1"/>
</dbReference>
<dbReference type="InterPro" id="IPR050415">
    <property type="entry name" value="MRET"/>
</dbReference>
<dbReference type="eggNOG" id="COG1018">
    <property type="taxonomic scope" value="Bacteria"/>
</dbReference>
<dbReference type="SUPFAM" id="SSF63380">
    <property type="entry name" value="Riboflavin synthase domain-like"/>
    <property type="match status" value="1"/>
</dbReference>
<dbReference type="GO" id="GO:0016491">
    <property type="term" value="F:oxidoreductase activity"/>
    <property type="evidence" value="ECO:0007669"/>
    <property type="project" value="UniProtKB-KW"/>
</dbReference>
<dbReference type="Pfam" id="PF00175">
    <property type="entry name" value="NAD_binding_1"/>
    <property type="match status" value="1"/>
</dbReference>
<gene>
    <name evidence="9" type="ORF">HGR_10967</name>
</gene>
<keyword evidence="5" id="KW-0408">Iron</keyword>
<dbReference type="OrthoDB" id="370747at2"/>
<dbReference type="PANTHER" id="PTHR47354:SF1">
    <property type="entry name" value="CARNITINE MONOOXYGENASE REDUCTASE SUBUNIT"/>
    <property type="match status" value="1"/>
</dbReference>
<dbReference type="InterPro" id="IPR017927">
    <property type="entry name" value="FAD-bd_FR_type"/>
</dbReference>
<evidence type="ECO:0000256" key="5">
    <source>
        <dbReference type="ARBA" id="ARBA00023004"/>
    </source>
</evidence>
<sequence>MTSAQTLRVRVAKRQASGQDIALFTLVSADGAQLPPFEAGAHIDVHLPGATGQEIIRQYSLCGNPADRSHYRIGVLRDANSRGGSVAVHAHLKEGVELSISAPRNHFPLITGAGAGKAYLFGGGIGVTPMIAMAHTLHKTGMDFEFHYSSRSPSHMAFSEELGAAPYAARVHKHFDENAPTPAQQRADAAAILGAAPPGAHVYVCGPKGYMDWVMATAREQGFPAERIHYEFFQVEVKKGGDSFTVVAQASGKEVVVEAEDTIANALERIGIRVQVSCEQGICGTCLTNVLEGTPDHRDEYQTDEEKAANEQITICCSRSLTPRLVLDL</sequence>
<evidence type="ECO:0000256" key="3">
    <source>
        <dbReference type="ARBA" id="ARBA00022723"/>
    </source>
</evidence>
<dbReference type="CDD" id="cd00207">
    <property type="entry name" value="fer2"/>
    <property type="match status" value="1"/>
</dbReference>
<dbReference type="EMBL" id="AEGR01000063">
    <property type="protein sequence ID" value="EGI76489.1"/>
    <property type="molecule type" value="Genomic_DNA"/>
</dbReference>
<dbReference type="InterPro" id="IPR001433">
    <property type="entry name" value="OxRdtase_FAD/NAD-bd"/>
</dbReference>
<evidence type="ECO:0000256" key="2">
    <source>
        <dbReference type="ARBA" id="ARBA00022714"/>
    </source>
</evidence>
<dbReference type="Proteomes" id="UP000016368">
    <property type="component" value="Unassembled WGS sequence"/>
</dbReference>
<dbReference type="GO" id="GO:0051537">
    <property type="term" value="F:2 iron, 2 sulfur cluster binding"/>
    <property type="evidence" value="ECO:0007669"/>
    <property type="project" value="UniProtKB-KW"/>
</dbReference>
<keyword evidence="10" id="KW-1185">Reference proteome</keyword>
<evidence type="ECO:0000256" key="6">
    <source>
        <dbReference type="ARBA" id="ARBA00023014"/>
    </source>
</evidence>
<dbReference type="SUPFAM" id="SSF54292">
    <property type="entry name" value="2Fe-2S ferredoxin-like"/>
    <property type="match status" value="1"/>
</dbReference>
<dbReference type="STRING" id="887062.HGR_10967"/>
<evidence type="ECO:0000259" key="8">
    <source>
        <dbReference type="PROSITE" id="PS51384"/>
    </source>
</evidence>
<evidence type="ECO:0000313" key="10">
    <source>
        <dbReference type="Proteomes" id="UP000016368"/>
    </source>
</evidence>
<dbReference type="PRINTS" id="PR00409">
    <property type="entry name" value="PHDIOXRDTASE"/>
</dbReference>
<dbReference type="AlphaFoldDB" id="F3KUQ9"/>
<dbReference type="RefSeq" id="WP_006298268.1">
    <property type="nucleotide sequence ID" value="NZ_AEGR01000063.1"/>
</dbReference>
<dbReference type="InterPro" id="IPR001041">
    <property type="entry name" value="2Fe-2S_ferredoxin-type"/>
</dbReference>
<dbReference type="PROSITE" id="PS00197">
    <property type="entry name" value="2FE2S_FER_1"/>
    <property type="match status" value="1"/>
</dbReference>
<keyword evidence="3" id="KW-0479">Metal-binding</keyword>
<dbReference type="InterPro" id="IPR012675">
    <property type="entry name" value="Beta-grasp_dom_sf"/>
</dbReference>
<accession>F3KUQ9</accession>
<reference evidence="9 10" key="1">
    <citation type="journal article" date="2011" name="EMBO J.">
        <title>Structural diversity of bacterial flagellar motors.</title>
        <authorList>
            <person name="Chen S."/>
            <person name="Beeby M."/>
            <person name="Murphy G.E."/>
            <person name="Leadbetter J.R."/>
            <person name="Hendrixson D.R."/>
            <person name="Briegel A."/>
            <person name="Li Z."/>
            <person name="Shi J."/>
            <person name="Tocheva E.I."/>
            <person name="Muller A."/>
            <person name="Dobro M.J."/>
            <person name="Jensen G.J."/>
        </authorList>
    </citation>
    <scope>NUCLEOTIDE SEQUENCE [LARGE SCALE GENOMIC DNA]</scope>
    <source>
        <strain evidence="9 10">ATCC 19624</strain>
    </source>
</reference>
<evidence type="ECO:0000313" key="9">
    <source>
        <dbReference type="EMBL" id="EGI76489.1"/>
    </source>
</evidence>
<dbReference type="PROSITE" id="PS51085">
    <property type="entry name" value="2FE2S_FER_2"/>
    <property type="match status" value="1"/>
</dbReference>
<dbReference type="Gene3D" id="3.40.50.80">
    <property type="entry name" value="Nucleotide-binding domain of ferredoxin-NADP reductase (FNR) module"/>
    <property type="match status" value="1"/>
</dbReference>
<dbReference type="InterPro" id="IPR036010">
    <property type="entry name" value="2Fe-2S_ferredoxin-like_sf"/>
</dbReference>
<protein>
    <submittedName>
        <fullName evidence="9">Ferredoxin</fullName>
    </submittedName>
</protein>
<dbReference type="PROSITE" id="PS51384">
    <property type="entry name" value="FAD_FR"/>
    <property type="match status" value="1"/>
</dbReference>
<name>F3KUQ9_9BURK</name>
<comment type="caution">
    <text evidence="9">The sequence shown here is derived from an EMBL/GenBank/DDBJ whole genome shotgun (WGS) entry which is preliminary data.</text>
</comment>
<proteinExistence type="predicted"/>
<dbReference type="InterPro" id="IPR017938">
    <property type="entry name" value="Riboflavin_synthase-like_b-brl"/>
</dbReference>
<dbReference type="GO" id="GO:0046872">
    <property type="term" value="F:metal ion binding"/>
    <property type="evidence" value="ECO:0007669"/>
    <property type="project" value="UniProtKB-KW"/>
</dbReference>
<dbReference type="InterPro" id="IPR039261">
    <property type="entry name" value="FNR_nucleotide-bd"/>
</dbReference>
<dbReference type="CDD" id="cd06185">
    <property type="entry name" value="PDR_like"/>
    <property type="match status" value="1"/>
</dbReference>
<dbReference type="Gene3D" id="3.10.20.30">
    <property type="match status" value="1"/>
</dbReference>
<feature type="domain" description="2Fe-2S ferredoxin-type" evidence="7">
    <location>
        <begin position="242"/>
        <end position="329"/>
    </location>
</feature>
<evidence type="ECO:0000256" key="4">
    <source>
        <dbReference type="ARBA" id="ARBA00023002"/>
    </source>
</evidence>
<keyword evidence="1" id="KW-0285">Flavoprotein</keyword>
<dbReference type="InterPro" id="IPR006058">
    <property type="entry name" value="2Fe2S_fd_BS"/>
</dbReference>
<keyword evidence="4" id="KW-0560">Oxidoreductase</keyword>
<dbReference type="Pfam" id="PF00111">
    <property type="entry name" value="Fer2"/>
    <property type="match status" value="1"/>
</dbReference>